<dbReference type="Pfam" id="PF13579">
    <property type="entry name" value="Glyco_trans_4_4"/>
    <property type="match status" value="1"/>
</dbReference>
<reference evidence="2" key="1">
    <citation type="submission" date="2021-02" db="EMBL/GenBank/DDBJ databases">
        <title>Skermanella TT6 skin isolate.</title>
        <authorList>
            <person name="Lee K."/>
            <person name="Ganzorig M."/>
        </authorList>
    </citation>
    <scope>NUCLEOTIDE SEQUENCE</scope>
    <source>
        <strain evidence="2">TT6</strain>
    </source>
</reference>
<feature type="domain" description="Glycosyltransferase subfamily 4-like N-terminal" evidence="1">
    <location>
        <begin position="7"/>
        <end position="176"/>
    </location>
</feature>
<sequence length="403" mass="41556">MFPPDRGATGRCLRDLAGRIAARGWRVSVLACGAADAPSDAPEGVSVIRAGDPVGGSGSIGSGYLSALHRLHRAASRIPRHDLIVTMTDPPMLAVLGPLLGRRWGCGVIHWSHDLYPDLFPVVGVRLAWPVASLLRRTAAAALRRCDAVVAIGSCMADRLSGRGVPAQRIVTIPNWPDPVIRPIQRDGNPVRAALGLEGRFTVAYSGNFGLAHPLDAVLEAASALAVTAPDIAVLLIGEGRGLPRVRRVLDRHAPPNLRLLPLQPSATLAASLGAADLHLAVMDRRAEGLLVPSKVSGALAAGRPCILLGPPGSAAARMLAENRCGAVLDPDDAEGLAAAILSHARDPAFHAAACERAGATAASWSADHAADAFLKVAGSAVRTVSGGEAARPPASRCMTVGG</sequence>
<dbReference type="Proteomes" id="UP000595197">
    <property type="component" value="Chromosome"/>
</dbReference>
<dbReference type="Gene3D" id="3.40.50.2000">
    <property type="entry name" value="Glycogen Phosphorylase B"/>
    <property type="match status" value="2"/>
</dbReference>
<evidence type="ECO:0000313" key="2">
    <source>
        <dbReference type="EMBL" id="QQP87716.1"/>
    </source>
</evidence>
<protein>
    <submittedName>
        <fullName evidence="2">Glycosyltransferase family 4 protein</fullName>
    </submittedName>
</protein>
<name>A0ABX7B0N6_9PROT</name>
<dbReference type="InterPro" id="IPR028098">
    <property type="entry name" value="Glyco_trans_4-like_N"/>
</dbReference>
<dbReference type="CDD" id="cd03794">
    <property type="entry name" value="GT4_WbuB-like"/>
    <property type="match status" value="1"/>
</dbReference>
<dbReference type="PANTHER" id="PTHR12526">
    <property type="entry name" value="GLYCOSYLTRANSFERASE"/>
    <property type="match status" value="1"/>
</dbReference>
<keyword evidence="3" id="KW-1185">Reference proteome</keyword>
<dbReference type="SUPFAM" id="SSF53756">
    <property type="entry name" value="UDP-Glycosyltransferase/glycogen phosphorylase"/>
    <property type="match status" value="1"/>
</dbReference>
<accession>A0ABX7B0N6</accession>
<proteinExistence type="predicted"/>
<gene>
    <name evidence="2" type="ORF">IGS68_16655</name>
</gene>
<evidence type="ECO:0000313" key="3">
    <source>
        <dbReference type="Proteomes" id="UP000595197"/>
    </source>
</evidence>
<evidence type="ECO:0000259" key="1">
    <source>
        <dbReference type="Pfam" id="PF13579"/>
    </source>
</evidence>
<dbReference type="Pfam" id="PF13692">
    <property type="entry name" value="Glyco_trans_1_4"/>
    <property type="match status" value="1"/>
</dbReference>
<dbReference type="PANTHER" id="PTHR12526:SF638">
    <property type="entry name" value="SPORE COAT PROTEIN SA"/>
    <property type="match status" value="1"/>
</dbReference>
<organism evidence="2 3">
    <name type="scientific">Skermanella cutis</name>
    <dbReference type="NCBI Taxonomy" id="2775420"/>
    <lineage>
        <taxon>Bacteria</taxon>
        <taxon>Pseudomonadati</taxon>
        <taxon>Pseudomonadota</taxon>
        <taxon>Alphaproteobacteria</taxon>
        <taxon>Rhodospirillales</taxon>
        <taxon>Azospirillaceae</taxon>
        <taxon>Skermanella</taxon>
    </lineage>
</organism>
<dbReference type="RefSeq" id="WP_201071386.1">
    <property type="nucleotide sequence ID" value="NZ_CP067420.1"/>
</dbReference>
<dbReference type="EMBL" id="CP067420">
    <property type="protein sequence ID" value="QQP87716.1"/>
    <property type="molecule type" value="Genomic_DNA"/>
</dbReference>